<reference evidence="3" key="1">
    <citation type="submission" date="2016-10" db="EMBL/GenBank/DDBJ databases">
        <title>Sequence of Gallionella enrichment culture.</title>
        <authorList>
            <person name="Poehlein A."/>
            <person name="Muehling M."/>
            <person name="Daniel R."/>
        </authorList>
    </citation>
    <scope>NUCLEOTIDE SEQUENCE</scope>
</reference>
<keyword evidence="1" id="KW-0175">Coiled coil</keyword>
<dbReference type="GO" id="GO:0043683">
    <property type="term" value="P:type IV pilus assembly"/>
    <property type="evidence" value="ECO:0007669"/>
    <property type="project" value="TreeGrafter"/>
</dbReference>
<keyword evidence="2" id="KW-0812">Transmembrane</keyword>
<protein>
    <submittedName>
        <fullName evidence="3">Fimbrial assembly protein PilN</fullName>
    </submittedName>
</protein>
<feature type="transmembrane region" description="Helical" evidence="2">
    <location>
        <begin position="30"/>
        <end position="54"/>
    </location>
</feature>
<evidence type="ECO:0000256" key="2">
    <source>
        <dbReference type="SAM" id="Phobius"/>
    </source>
</evidence>
<dbReference type="Pfam" id="PF05137">
    <property type="entry name" value="PilN"/>
    <property type="match status" value="1"/>
</dbReference>
<dbReference type="AlphaFoldDB" id="A0A1J5T7N3"/>
<dbReference type="InterPro" id="IPR052534">
    <property type="entry name" value="Extracell_DNA_Util/SecSys_Comp"/>
</dbReference>
<accession>A0A1J5T7N3</accession>
<evidence type="ECO:0000313" key="3">
    <source>
        <dbReference type="EMBL" id="OIR16882.1"/>
    </source>
</evidence>
<sequence length="206" mass="22968">MWFGYAEIRSIMIRVNLLPHRAEKRKARQLQFIILSAISLVLGGVIVGFVHVAISTQISYQERRNAYLKQEISVLDKQIEEIRKLREQTQALLARKTVVENLQSTRSDVVHLLDQMLRILPDGVYLRSLKQTGYRISIVGYAQSSARVSTLMRSIEDSPWLDSPNLIEVKAATVGGTRLSEFSLNFNLTKGTAPAASTPTATGGKG</sequence>
<feature type="coiled-coil region" evidence="1">
    <location>
        <begin position="68"/>
        <end position="95"/>
    </location>
</feature>
<organism evidence="3">
    <name type="scientific">mine drainage metagenome</name>
    <dbReference type="NCBI Taxonomy" id="410659"/>
    <lineage>
        <taxon>unclassified sequences</taxon>
        <taxon>metagenomes</taxon>
        <taxon>ecological metagenomes</taxon>
    </lineage>
</organism>
<dbReference type="PANTHER" id="PTHR40278:SF2">
    <property type="entry name" value="TYPE IV PILUS INNER MEMBRANE COMPONENT PILN"/>
    <property type="match status" value="1"/>
</dbReference>
<keyword evidence="2" id="KW-1133">Transmembrane helix</keyword>
<name>A0A1J5T7N3_9ZZZZ</name>
<gene>
    <name evidence="3" type="ORF">GALL_27030</name>
</gene>
<dbReference type="EMBL" id="MLJW01000006">
    <property type="protein sequence ID" value="OIR16882.1"/>
    <property type="molecule type" value="Genomic_DNA"/>
</dbReference>
<evidence type="ECO:0000256" key="1">
    <source>
        <dbReference type="SAM" id="Coils"/>
    </source>
</evidence>
<proteinExistence type="predicted"/>
<dbReference type="PANTHER" id="PTHR40278">
    <property type="entry name" value="DNA UTILIZATION PROTEIN HOFN"/>
    <property type="match status" value="1"/>
</dbReference>
<dbReference type="GO" id="GO:0043107">
    <property type="term" value="P:type IV pilus-dependent motility"/>
    <property type="evidence" value="ECO:0007669"/>
    <property type="project" value="TreeGrafter"/>
</dbReference>
<comment type="caution">
    <text evidence="3">The sequence shown here is derived from an EMBL/GenBank/DDBJ whole genome shotgun (WGS) entry which is preliminary data.</text>
</comment>
<keyword evidence="2" id="KW-0472">Membrane</keyword>
<dbReference type="InterPro" id="IPR007813">
    <property type="entry name" value="PilN"/>
</dbReference>